<organism evidence="2 3">
    <name type="scientific">Maricaulis maris</name>
    <dbReference type="NCBI Taxonomy" id="74318"/>
    <lineage>
        <taxon>Bacteria</taxon>
        <taxon>Pseudomonadati</taxon>
        <taxon>Pseudomonadota</taxon>
        <taxon>Alphaproteobacteria</taxon>
        <taxon>Maricaulales</taxon>
        <taxon>Maricaulaceae</taxon>
        <taxon>Maricaulis</taxon>
    </lineage>
</organism>
<comment type="caution">
    <text evidence="2">The sequence shown here is derived from an EMBL/GenBank/DDBJ whole genome shotgun (WGS) entry which is preliminary data.</text>
</comment>
<dbReference type="CDD" id="cd01068">
    <property type="entry name" value="globin_sensor"/>
    <property type="match status" value="1"/>
</dbReference>
<feature type="domain" description="Globin-sensor" evidence="1">
    <location>
        <begin position="8"/>
        <end position="150"/>
    </location>
</feature>
<dbReference type="GO" id="GO:0020037">
    <property type="term" value="F:heme binding"/>
    <property type="evidence" value="ECO:0007669"/>
    <property type="project" value="InterPro"/>
</dbReference>
<dbReference type="InterPro" id="IPR039379">
    <property type="entry name" value="Protoglobin_sensor_dom"/>
</dbReference>
<dbReference type="SUPFAM" id="SSF46458">
    <property type="entry name" value="Globin-like"/>
    <property type="match status" value="1"/>
</dbReference>
<proteinExistence type="predicted"/>
<dbReference type="AlphaFoldDB" id="A0A495CZB2"/>
<dbReference type="Gene3D" id="1.10.490.10">
    <property type="entry name" value="Globins"/>
    <property type="match status" value="1"/>
</dbReference>
<dbReference type="Pfam" id="PF11563">
    <property type="entry name" value="Protoglobin"/>
    <property type="match status" value="1"/>
</dbReference>
<dbReference type="GO" id="GO:0019825">
    <property type="term" value="F:oxygen binding"/>
    <property type="evidence" value="ECO:0007669"/>
    <property type="project" value="InterPro"/>
</dbReference>
<name>A0A495CZB2_9PROT</name>
<dbReference type="InterPro" id="IPR044398">
    <property type="entry name" value="Globin-sensor_dom"/>
</dbReference>
<accession>A0A495CZB2</accession>
<evidence type="ECO:0000313" key="3">
    <source>
        <dbReference type="Proteomes" id="UP000273675"/>
    </source>
</evidence>
<gene>
    <name evidence="2" type="ORF">C7435_3254</name>
</gene>
<reference evidence="2 3" key="1">
    <citation type="submission" date="2018-10" db="EMBL/GenBank/DDBJ databases">
        <title>Genomic Encyclopedia of Type Strains, Phase IV (KMG-IV): sequencing the most valuable type-strain genomes for metagenomic binning, comparative biology and taxonomic classification.</title>
        <authorList>
            <person name="Goeker M."/>
        </authorList>
    </citation>
    <scope>NUCLEOTIDE SEQUENCE [LARGE SCALE GENOMIC DNA]</scope>
    <source>
        <strain evidence="2 3">DSM 4734</strain>
    </source>
</reference>
<protein>
    <submittedName>
        <fullName evidence="2">Protoglobin</fullName>
    </submittedName>
</protein>
<dbReference type="Proteomes" id="UP000273675">
    <property type="component" value="Unassembled WGS sequence"/>
</dbReference>
<dbReference type="RefSeq" id="WP_075189951.1">
    <property type="nucleotide sequence ID" value="NZ_RBIM01000009.1"/>
</dbReference>
<dbReference type="EMBL" id="RBIM01000009">
    <property type="protein sequence ID" value="RKQ89552.1"/>
    <property type="molecule type" value="Genomic_DNA"/>
</dbReference>
<sequence length="173" mass="20132">MNDEARSLQREFFRIDEDVIDRVQHLKSRLMKYADEALETVFDHLVGNPDVAHYFEITDNITYLRAGMLAHCDELFSARFDEHYYESTEGMGARHAKLEFPAHVYTAAYSNMFARIVELAMADRRSFKTDDITALSRITHYDVELSMGAFYQHIMEKRAALSSDAQKIRHLVD</sequence>
<evidence type="ECO:0000259" key="1">
    <source>
        <dbReference type="Pfam" id="PF11563"/>
    </source>
</evidence>
<dbReference type="InterPro" id="IPR012292">
    <property type="entry name" value="Globin/Proto"/>
</dbReference>
<dbReference type="InterPro" id="IPR009050">
    <property type="entry name" value="Globin-like_sf"/>
</dbReference>
<evidence type="ECO:0000313" key="2">
    <source>
        <dbReference type="EMBL" id="RKQ89552.1"/>
    </source>
</evidence>